<gene>
    <name evidence="1" type="ORF">GHYDROH2_04900</name>
</gene>
<dbReference type="RefSeq" id="WP_214187205.1">
    <property type="nucleotide sequence ID" value="NZ_BSDS01000001.1"/>
</dbReference>
<protein>
    <submittedName>
        <fullName evidence="1">Uncharacterized protein</fullName>
    </submittedName>
</protein>
<dbReference type="Proteomes" id="UP001144352">
    <property type="component" value="Unassembled WGS sequence"/>
</dbReference>
<comment type="caution">
    <text evidence="1">The sequence shown here is derived from an EMBL/GenBank/DDBJ whole genome shotgun (WGS) entry which is preliminary data.</text>
</comment>
<sequence length="161" mass="17896">MEKTRFRVRLVRPVFEYVDVEVEAGEEYEAVSAALAGADTIPADEWRGNFASEKYGVDVVCAMEATGDDEEIFTEITGEKKYLLLKADPDSGEGEVVYQPWIGGVSDLMLADLCADWAGELAEAEEAGVAGFYDWAERHARFLKDGLAKVIPLRRPRVEEE</sequence>
<keyword evidence="2" id="KW-1185">Reference proteome</keyword>
<reference evidence="1" key="1">
    <citation type="submission" date="2022-12" db="EMBL/GenBank/DDBJ databases">
        <title>Reference genome sequencing for broad-spectrum identification of bacterial and archaeal isolates by mass spectrometry.</title>
        <authorList>
            <person name="Sekiguchi Y."/>
            <person name="Tourlousse D.M."/>
        </authorList>
    </citation>
    <scope>NUCLEOTIDE SEQUENCE</scope>
    <source>
        <strain evidence="1">H2</strain>
    </source>
</reference>
<evidence type="ECO:0000313" key="2">
    <source>
        <dbReference type="Proteomes" id="UP001144352"/>
    </source>
</evidence>
<organism evidence="1 2">
    <name type="scientific">Geobacter hydrogenophilus</name>
    <dbReference type="NCBI Taxonomy" id="40983"/>
    <lineage>
        <taxon>Bacteria</taxon>
        <taxon>Pseudomonadati</taxon>
        <taxon>Thermodesulfobacteriota</taxon>
        <taxon>Desulfuromonadia</taxon>
        <taxon>Geobacterales</taxon>
        <taxon>Geobacteraceae</taxon>
        <taxon>Geobacter</taxon>
    </lineage>
</organism>
<dbReference type="AlphaFoldDB" id="A0A9W6LBH8"/>
<name>A0A9W6LBH8_9BACT</name>
<accession>A0A9W6LBH8</accession>
<proteinExistence type="predicted"/>
<evidence type="ECO:0000313" key="1">
    <source>
        <dbReference type="EMBL" id="GLI36989.1"/>
    </source>
</evidence>
<dbReference type="EMBL" id="BSDS01000001">
    <property type="protein sequence ID" value="GLI36989.1"/>
    <property type="molecule type" value="Genomic_DNA"/>
</dbReference>